<protein>
    <submittedName>
        <fullName evidence="9">S-adenosylmethionine decarboxylase proenzyme</fullName>
    </submittedName>
</protein>
<dbReference type="GO" id="GO:0008295">
    <property type="term" value="P:spermidine biosynthetic process"/>
    <property type="evidence" value="ECO:0007669"/>
    <property type="project" value="InterPro"/>
</dbReference>
<dbReference type="PANTHER" id="PTHR33866">
    <property type="entry name" value="S-ADENOSYLMETHIONINE DECARBOXYLASE PROENZYME"/>
    <property type="match status" value="1"/>
</dbReference>
<evidence type="ECO:0000256" key="5">
    <source>
        <dbReference type="ARBA" id="ARBA00023145"/>
    </source>
</evidence>
<keyword evidence="7" id="KW-0704">Schiff base</keyword>
<proteinExistence type="predicted"/>
<dbReference type="GO" id="GO:0004014">
    <property type="term" value="F:adenosylmethionine decarboxylase activity"/>
    <property type="evidence" value="ECO:0007669"/>
    <property type="project" value="InterPro"/>
</dbReference>
<keyword evidence="4" id="KW-0620">Polyamine biosynthesis</keyword>
<keyword evidence="8" id="KW-0670">Pyruvate</keyword>
<dbReference type="Gene3D" id="3.60.90.10">
    <property type="entry name" value="S-adenosylmethionine decarboxylase"/>
    <property type="match status" value="1"/>
</dbReference>
<dbReference type="InterPro" id="IPR016067">
    <property type="entry name" value="S-AdoMet_deCO2ase_core"/>
</dbReference>
<evidence type="ECO:0000256" key="2">
    <source>
        <dbReference type="ARBA" id="ARBA00022793"/>
    </source>
</evidence>
<sequence length="113" mass="12528">MVRIQVLIGLLTHCSVEKMEDVMLIERILRKAAKMMDLTLLETVSHKFSPQGMTAVVLLAESHIAVHTYPEENMTFVDMASCGSRDAKMALEFMGDMLEGKVEIVMDKIIGGG</sequence>
<comment type="cofactor">
    <cofactor evidence="1">
        <name>pyruvate</name>
        <dbReference type="ChEBI" id="CHEBI:15361"/>
    </cofactor>
</comment>
<dbReference type="GO" id="GO:0005829">
    <property type="term" value="C:cytosol"/>
    <property type="evidence" value="ECO:0007669"/>
    <property type="project" value="TreeGrafter"/>
</dbReference>
<dbReference type="PANTHER" id="PTHR33866:SF2">
    <property type="entry name" value="S-ADENOSYLMETHIONINE DECARBOXYLASE PROENZYME"/>
    <property type="match status" value="1"/>
</dbReference>
<evidence type="ECO:0000313" key="9">
    <source>
        <dbReference type="EMBL" id="AAU83657.1"/>
    </source>
</evidence>
<dbReference type="SUPFAM" id="SSF56276">
    <property type="entry name" value="S-adenosylmethionine decarboxylase"/>
    <property type="match status" value="1"/>
</dbReference>
<accession>Q64AC0</accession>
<keyword evidence="3" id="KW-0068">Autocatalytic cleavage</keyword>
<gene>
    <name evidence="9" type="ORF">GZ32E7_18</name>
</gene>
<evidence type="ECO:0000256" key="4">
    <source>
        <dbReference type="ARBA" id="ARBA00023115"/>
    </source>
</evidence>
<dbReference type="InterPro" id="IPR003826">
    <property type="entry name" value="AdoMetDC_fam_prok"/>
</dbReference>
<dbReference type="Pfam" id="PF02675">
    <property type="entry name" value="AdoMet_dc"/>
    <property type="match status" value="1"/>
</dbReference>
<dbReference type="NCBIfam" id="TIGR03330">
    <property type="entry name" value="SAM_DCase_Bsu"/>
    <property type="match status" value="1"/>
</dbReference>
<evidence type="ECO:0000256" key="1">
    <source>
        <dbReference type="ARBA" id="ARBA00001928"/>
    </source>
</evidence>
<evidence type="ECO:0000256" key="6">
    <source>
        <dbReference type="ARBA" id="ARBA00023239"/>
    </source>
</evidence>
<dbReference type="InterPro" id="IPR017716">
    <property type="entry name" value="S-AdoMet_deCOase_pro-enz"/>
</dbReference>
<dbReference type="EMBL" id="AY714855">
    <property type="protein sequence ID" value="AAU83657.1"/>
    <property type="molecule type" value="Genomic_DNA"/>
</dbReference>
<organism evidence="9">
    <name type="scientific">Uncultured archaeon GZfos26G2</name>
    <dbReference type="NCBI Taxonomy" id="3386331"/>
    <lineage>
        <taxon>Archaea</taxon>
        <taxon>Methanobacteriati</taxon>
        <taxon>Methanobacteriota</taxon>
        <taxon>Stenosarchaea group</taxon>
        <taxon>Methanomicrobia</taxon>
        <taxon>Candidatus Methanophagales</taxon>
        <taxon>Candidatus Methanophagaceae</taxon>
        <taxon>Candidatus Methanophaga</taxon>
    </lineage>
</organism>
<keyword evidence="2" id="KW-0210">Decarboxylase</keyword>
<reference evidence="9" key="1">
    <citation type="journal article" date="2004" name="Science">
        <title>Reverse methanogenesis: testing the hypothesis with environmental genomics.</title>
        <authorList>
            <person name="Hallam S.J."/>
            <person name="Putnam N."/>
            <person name="Preston C.M."/>
            <person name="Detter J.C."/>
            <person name="Rokhsar D."/>
            <person name="Richardson P.M."/>
            <person name="DeLong E.F."/>
        </authorList>
    </citation>
    <scope>NUCLEOTIDE SEQUENCE</scope>
</reference>
<keyword evidence="5" id="KW-0865">Zymogen</keyword>
<reference evidence="9" key="2">
    <citation type="submission" date="2004-08" db="EMBL/GenBank/DDBJ databases">
        <authorList>
            <person name="Putnam N."/>
            <person name="Detter J.C."/>
            <person name="Richardson P.M."/>
            <person name="Rokhsar D."/>
        </authorList>
    </citation>
    <scope>NUCLEOTIDE SEQUENCE</scope>
</reference>
<dbReference type="AlphaFoldDB" id="Q64AC0"/>
<evidence type="ECO:0000256" key="7">
    <source>
        <dbReference type="ARBA" id="ARBA00023270"/>
    </source>
</evidence>
<keyword evidence="6" id="KW-0456">Lyase</keyword>
<evidence type="ECO:0000256" key="3">
    <source>
        <dbReference type="ARBA" id="ARBA00022813"/>
    </source>
</evidence>
<evidence type="ECO:0000256" key="8">
    <source>
        <dbReference type="ARBA" id="ARBA00023317"/>
    </source>
</evidence>
<name>Q64AC0_UNCAG</name>